<evidence type="ECO:0000256" key="13">
    <source>
        <dbReference type="PIRSR" id="PIRSR610972-2"/>
    </source>
</evidence>
<dbReference type="AlphaFoldDB" id="A0A9X9HWF2"/>
<dbReference type="Gene3D" id="3.40.50.1000">
    <property type="entry name" value="HAD superfamily/HAD-like"/>
    <property type="match status" value="1"/>
</dbReference>
<protein>
    <recommendedName>
        <fullName evidence="11">Beta-phosphoglucomutase</fullName>
        <ecNumber evidence="10">5.4.2.6</ecNumber>
    </recommendedName>
</protein>
<evidence type="ECO:0000256" key="15">
    <source>
        <dbReference type="PIRSR" id="PIRSR610972-4"/>
    </source>
</evidence>
<reference evidence="16" key="1">
    <citation type="submission" date="2021-04" db="EMBL/GenBank/DDBJ databases">
        <title>Characterizing Neisseria spp. as novel respiratory pathobionts in bronchiectasis.</title>
        <authorList>
            <person name="Li L."/>
            <person name="Mac Aogain M."/>
            <person name="Xu T."/>
            <person name="Jaggi T.K."/>
            <person name="Chan L.Y."/>
            <person name="Keir H.R."/>
            <person name="Dicker A.J."/>
            <person name="Qu J."/>
            <person name="Liu Y."/>
            <person name="Chen H.S."/>
            <person name="Koh M.S."/>
            <person name="Ong T.H."/>
            <person name="Lim A.Y.H."/>
            <person name="Abisheganaden J."/>
            <person name="Low T.B."/>
            <person name="Oliver B.G."/>
            <person name="Tan N.S."/>
            <person name="Fang M."/>
            <person name="Chalmers J.D."/>
            <person name="Chotirmall S.H."/>
        </authorList>
    </citation>
    <scope>NUCLEOTIDE SEQUENCE</scope>
    <source>
        <strain evidence="16">TT0073</strain>
    </source>
</reference>
<evidence type="ECO:0000256" key="10">
    <source>
        <dbReference type="ARBA" id="ARBA00044968"/>
    </source>
</evidence>
<comment type="cofactor">
    <cofactor evidence="14">
        <name>Mg(2+)</name>
        <dbReference type="ChEBI" id="CHEBI:18420"/>
    </cofactor>
    <text evidence="14">Binds 2 magnesium ions per subunit.</text>
</comment>
<dbReference type="EC" id="5.4.2.6" evidence="10"/>
<dbReference type="InterPro" id="IPR023198">
    <property type="entry name" value="PGP-like_dom2"/>
</dbReference>
<name>A0A9X9HWF2_NEISU</name>
<evidence type="ECO:0000256" key="14">
    <source>
        <dbReference type="PIRSR" id="PIRSR610972-3"/>
    </source>
</evidence>
<keyword evidence="6 14" id="KW-0460">Magnesium</keyword>
<feature type="binding site" evidence="13">
    <location>
        <position position="25"/>
    </location>
    <ligand>
        <name>substrate</name>
    </ligand>
</feature>
<feature type="binding site" evidence="14">
    <location>
        <position position="170"/>
    </location>
    <ligand>
        <name>Mg(2+)</name>
        <dbReference type="ChEBI" id="CHEBI:18420"/>
    </ligand>
</feature>
<comment type="catalytic activity">
    <reaction evidence="9">
        <text>beta-D-glucose 1-phosphate = beta-D-glucose 6-phosphate</text>
        <dbReference type="Rhea" id="RHEA:20113"/>
        <dbReference type="ChEBI" id="CHEBI:57684"/>
        <dbReference type="ChEBI" id="CHEBI:58247"/>
        <dbReference type="EC" id="5.4.2.6"/>
    </reaction>
</comment>
<dbReference type="Proteomes" id="UP001057305">
    <property type="component" value="Chromosome"/>
</dbReference>
<dbReference type="GO" id="GO:0000287">
    <property type="term" value="F:magnesium ion binding"/>
    <property type="evidence" value="ECO:0007669"/>
    <property type="project" value="InterPro"/>
</dbReference>
<organism evidence="16 17">
    <name type="scientific">Neisseria subflava</name>
    <dbReference type="NCBI Taxonomy" id="28449"/>
    <lineage>
        <taxon>Bacteria</taxon>
        <taxon>Pseudomonadati</taxon>
        <taxon>Pseudomonadota</taxon>
        <taxon>Betaproteobacteria</taxon>
        <taxon>Neisseriales</taxon>
        <taxon>Neisseriaceae</taxon>
        <taxon>Neisseria</taxon>
    </lineage>
</organism>
<comment type="similarity">
    <text evidence="2">Belongs to the HAD-like hydrolase superfamily. CbbY/CbbZ/Gph/YieH family.</text>
</comment>
<proteinExistence type="inferred from homology"/>
<evidence type="ECO:0000256" key="2">
    <source>
        <dbReference type="ARBA" id="ARBA00006171"/>
    </source>
</evidence>
<keyword evidence="8" id="KW-0119">Carbohydrate metabolism</keyword>
<evidence type="ECO:0000256" key="7">
    <source>
        <dbReference type="ARBA" id="ARBA00023235"/>
    </source>
</evidence>
<evidence type="ECO:0000256" key="9">
    <source>
        <dbReference type="ARBA" id="ARBA00044926"/>
    </source>
</evidence>
<feature type="binding site" evidence="14">
    <location>
        <position position="9"/>
    </location>
    <ligand>
        <name>Mg(2+)</name>
        <dbReference type="ChEBI" id="CHEBI:18420"/>
    </ligand>
</feature>
<dbReference type="SFLD" id="SFLDS00003">
    <property type="entry name" value="Haloacid_Dehalogenase"/>
    <property type="match status" value="1"/>
</dbReference>
<dbReference type="SFLD" id="SFLDF00046">
    <property type="entry name" value="beta-phosphoglucomutase"/>
    <property type="match status" value="1"/>
</dbReference>
<keyword evidence="4" id="KW-0597">Phosphoprotein</keyword>
<feature type="active site" description="Nucleophile" evidence="12">
    <location>
        <position position="9"/>
    </location>
</feature>
<dbReference type="InterPro" id="IPR010976">
    <property type="entry name" value="B-phosphoglucomutase_hydrolase"/>
</dbReference>
<evidence type="ECO:0000256" key="1">
    <source>
        <dbReference type="ARBA" id="ARBA00004496"/>
    </source>
</evidence>
<evidence type="ECO:0000313" key="17">
    <source>
        <dbReference type="Proteomes" id="UP001057305"/>
    </source>
</evidence>
<dbReference type="NCBIfam" id="TIGR01509">
    <property type="entry name" value="HAD-SF-IA-v3"/>
    <property type="match status" value="1"/>
</dbReference>
<sequence>MTFTAVLFDLDGVITDTAEYHYRAWKKLAEELGISIDRKFNEQLKGVSRDDSLKRILAYGGKTVSEAEFAELTRRKNDNYLEMIQAVKPEDVYPGILPLLEALKANGKKIALASASKNGPFLLERMGLTHFFDAVADPAAVAHSKPAPDIFLAAAEDVGADIRRCIGIEDAAAGVAAIKAAGALPIGVGKAEDLGSDIALVSNTAELTYAYLQNVWEQSGR</sequence>
<evidence type="ECO:0000256" key="5">
    <source>
        <dbReference type="ARBA" id="ARBA00022723"/>
    </source>
</evidence>
<dbReference type="RefSeq" id="WP_254320903.1">
    <property type="nucleotide sequence ID" value="NZ_CP073116.1"/>
</dbReference>
<dbReference type="SFLD" id="SFLDG01129">
    <property type="entry name" value="C1.5:_HAD__Beta-PGM__Phosphata"/>
    <property type="match status" value="1"/>
</dbReference>
<dbReference type="EMBL" id="CP073116">
    <property type="protein sequence ID" value="UTG71033.1"/>
    <property type="molecule type" value="Genomic_DNA"/>
</dbReference>
<feature type="site" description="Important for catalytic activity and assists the phosphoryl transfer reaction to Asp8 by balancing charge and orienting the reacting groups" evidence="15">
    <location>
        <position position="145"/>
    </location>
</feature>
<feature type="binding site" evidence="13">
    <location>
        <begin position="9"/>
        <end position="11"/>
    </location>
    <ligand>
        <name>substrate</name>
    </ligand>
</feature>
<feature type="binding site" evidence="14">
    <location>
        <position position="11"/>
    </location>
    <ligand>
        <name>Mg(2+)</name>
        <dbReference type="ChEBI" id="CHEBI:18420"/>
    </ligand>
</feature>
<dbReference type="Gene3D" id="1.10.150.240">
    <property type="entry name" value="Putative phosphatase, domain 2"/>
    <property type="match status" value="1"/>
</dbReference>
<dbReference type="PANTHER" id="PTHR46193:SF18">
    <property type="entry name" value="HEXITOL PHOSPHATASE B"/>
    <property type="match status" value="1"/>
</dbReference>
<dbReference type="InterPro" id="IPR006439">
    <property type="entry name" value="HAD-SF_hydro_IA"/>
</dbReference>
<evidence type="ECO:0000256" key="11">
    <source>
        <dbReference type="ARBA" id="ARBA00044991"/>
    </source>
</evidence>
<dbReference type="Pfam" id="PF00702">
    <property type="entry name" value="Hydrolase"/>
    <property type="match status" value="1"/>
</dbReference>
<dbReference type="GO" id="GO:0008801">
    <property type="term" value="F:beta-phosphoglucomutase activity"/>
    <property type="evidence" value="ECO:0007669"/>
    <property type="project" value="UniProtKB-EC"/>
</dbReference>
<evidence type="ECO:0000256" key="12">
    <source>
        <dbReference type="PIRSR" id="PIRSR610972-1"/>
    </source>
</evidence>
<feature type="binding site" evidence="13">
    <location>
        <position position="76"/>
    </location>
    <ligand>
        <name>substrate</name>
    </ligand>
</feature>
<dbReference type="InterPro" id="IPR010972">
    <property type="entry name" value="Beta-PGM"/>
</dbReference>
<gene>
    <name evidence="16" type="primary">pgmB</name>
    <name evidence="16" type="ORF">KCG56_06330</name>
</gene>
<dbReference type="GO" id="GO:0005737">
    <property type="term" value="C:cytoplasm"/>
    <property type="evidence" value="ECO:0007669"/>
    <property type="project" value="UniProtKB-SubCell"/>
</dbReference>
<evidence type="ECO:0000256" key="8">
    <source>
        <dbReference type="ARBA" id="ARBA00023277"/>
    </source>
</evidence>
<feature type="binding site" evidence="13">
    <location>
        <position position="52"/>
    </location>
    <ligand>
        <name>substrate</name>
    </ligand>
</feature>
<dbReference type="InterPro" id="IPR051600">
    <property type="entry name" value="Beta-PGM-like"/>
</dbReference>
<keyword evidence="7 16" id="KW-0413">Isomerase</keyword>
<dbReference type="NCBIfam" id="TIGR01990">
    <property type="entry name" value="bPGM"/>
    <property type="match status" value="1"/>
</dbReference>
<dbReference type="FunFam" id="1.10.150.240:FF:000010">
    <property type="entry name" value="Beta-phosphoglucomutase"/>
    <property type="match status" value="1"/>
</dbReference>
<feature type="binding site" evidence="14">
    <location>
        <position position="169"/>
    </location>
    <ligand>
        <name>Mg(2+)</name>
        <dbReference type="ChEBI" id="CHEBI:18420"/>
    </ligand>
</feature>
<dbReference type="InterPro" id="IPR036412">
    <property type="entry name" value="HAD-like_sf"/>
</dbReference>
<evidence type="ECO:0000256" key="6">
    <source>
        <dbReference type="ARBA" id="ARBA00022842"/>
    </source>
</evidence>
<evidence type="ECO:0000313" key="16">
    <source>
        <dbReference type="EMBL" id="UTG71033.1"/>
    </source>
</evidence>
<dbReference type="PANTHER" id="PTHR46193">
    <property type="entry name" value="6-PHOSPHOGLUCONATE PHOSPHATASE"/>
    <property type="match status" value="1"/>
</dbReference>
<keyword evidence="3" id="KW-0963">Cytoplasm</keyword>
<evidence type="ECO:0000256" key="3">
    <source>
        <dbReference type="ARBA" id="ARBA00022490"/>
    </source>
</evidence>
<dbReference type="GO" id="GO:0005975">
    <property type="term" value="P:carbohydrate metabolic process"/>
    <property type="evidence" value="ECO:0007669"/>
    <property type="project" value="InterPro"/>
</dbReference>
<feature type="site" description="Important for catalytic activity and assists the phosphoryl transfer reaction to Asp8 by balancing charge and orienting the reacting groups" evidence="15">
    <location>
        <position position="114"/>
    </location>
</feature>
<keyword evidence="5 14" id="KW-0479">Metal-binding</keyword>
<feature type="binding site" evidence="13">
    <location>
        <position position="145"/>
    </location>
    <ligand>
        <name>substrate</name>
    </ligand>
</feature>
<dbReference type="NCBIfam" id="TIGR02009">
    <property type="entry name" value="PGMB-YQAB-SF"/>
    <property type="match status" value="1"/>
</dbReference>
<comment type="subcellular location">
    <subcellularLocation>
        <location evidence="1">Cytoplasm</location>
    </subcellularLocation>
</comment>
<dbReference type="InterPro" id="IPR023214">
    <property type="entry name" value="HAD_sf"/>
</dbReference>
<feature type="binding site" evidence="13">
    <location>
        <begin position="44"/>
        <end position="49"/>
    </location>
    <ligand>
        <name>substrate</name>
    </ligand>
</feature>
<accession>A0A9X9HWF2</accession>
<dbReference type="SFLD" id="SFLDG01135">
    <property type="entry name" value="C1.5.6:_HAD__Beta-PGM__Phospha"/>
    <property type="match status" value="1"/>
</dbReference>
<dbReference type="SUPFAM" id="SSF56784">
    <property type="entry name" value="HAD-like"/>
    <property type="match status" value="1"/>
</dbReference>
<feature type="active site" description="Proton donor/acceptor" evidence="12">
    <location>
        <position position="11"/>
    </location>
</feature>
<dbReference type="CDD" id="cd02598">
    <property type="entry name" value="HAD_BPGM"/>
    <property type="match status" value="1"/>
</dbReference>
<feature type="binding site" evidence="13">
    <location>
        <begin position="114"/>
        <end position="118"/>
    </location>
    <ligand>
        <name>substrate</name>
    </ligand>
</feature>
<evidence type="ECO:0000256" key="4">
    <source>
        <dbReference type="ARBA" id="ARBA00022553"/>
    </source>
</evidence>